<feature type="region of interest" description="Disordered" evidence="1">
    <location>
        <begin position="1"/>
        <end position="82"/>
    </location>
</feature>
<sequence>MESEGGSVTSSLDHHQWGPATPLEQGSIPGGRAHIKAKIRANEKGHQAEERENKNNKMKTKIIRGDKGEPDKTIKRRSTTRL</sequence>
<evidence type="ECO:0000256" key="1">
    <source>
        <dbReference type="SAM" id="MobiDB-lite"/>
    </source>
</evidence>
<proteinExistence type="predicted"/>
<comment type="caution">
    <text evidence="2">The sequence shown here is derived from an EMBL/GenBank/DDBJ whole genome shotgun (WGS) entry which is preliminary data.</text>
</comment>
<feature type="compositionally biased region" description="Polar residues" evidence="1">
    <location>
        <begin position="1"/>
        <end position="11"/>
    </location>
</feature>
<dbReference type="Proteomes" id="UP000825729">
    <property type="component" value="Unassembled WGS sequence"/>
</dbReference>
<evidence type="ECO:0000313" key="3">
    <source>
        <dbReference type="Proteomes" id="UP000825729"/>
    </source>
</evidence>
<accession>A0AAV7FEB6</accession>
<feature type="compositionally biased region" description="Basic and acidic residues" evidence="1">
    <location>
        <begin position="63"/>
        <end position="73"/>
    </location>
</feature>
<dbReference type="EMBL" id="JAINDJ010000002">
    <property type="protein sequence ID" value="KAG9458929.1"/>
    <property type="molecule type" value="Genomic_DNA"/>
</dbReference>
<reference evidence="2 3" key="1">
    <citation type="submission" date="2021-07" db="EMBL/GenBank/DDBJ databases">
        <title>The Aristolochia fimbriata genome: insights into angiosperm evolution, floral development and chemical biosynthesis.</title>
        <authorList>
            <person name="Jiao Y."/>
        </authorList>
    </citation>
    <scope>NUCLEOTIDE SEQUENCE [LARGE SCALE GENOMIC DNA]</scope>
    <source>
        <strain evidence="2">IBCAS-2021</strain>
        <tissue evidence="2">Leaf</tissue>
    </source>
</reference>
<gene>
    <name evidence="2" type="ORF">H6P81_003437</name>
</gene>
<keyword evidence="3" id="KW-1185">Reference proteome</keyword>
<evidence type="ECO:0000313" key="2">
    <source>
        <dbReference type="EMBL" id="KAG9458929.1"/>
    </source>
</evidence>
<protein>
    <submittedName>
        <fullName evidence="2">Uncharacterized protein</fullName>
    </submittedName>
</protein>
<dbReference type="AlphaFoldDB" id="A0AAV7FEB6"/>
<organism evidence="2 3">
    <name type="scientific">Aristolochia fimbriata</name>
    <name type="common">White veined hardy Dutchman's pipe vine</name>
    <dbReference type="NCBI Taxonomy" id="158543"/>
    <lineage>
        <taxon>Eukaryota</taxon>
        <taxon>Viridiplantae</taxon>
        <taxon>Streptophyta</taxon>
        <taxon>Embryophyta</taxon>
        <taxon>Tracheophyta</taxon>
        <taxon>Spermatophyta</taxon>
        <taxon>Magnoliopsida</taxon>
        <taxon>Magnoliidae</taxon>
        <taxon>Piperales</taxon>
        <taxon>Aristolochiaceae</taxon>
        <taxon>Aristolochia</taxon>
    </lineage>
</organism>
<name>A0AAV7FEB6_ARIFI</name>
<feature type="compositionally biased region" description="Basic and acidic residues" evidence="1">
    <location>
        <begin position="40"/>
        <end position="55"/>
    </location>
</feature>